<dbReference type="InterPro" id="IPR016171">
    <property type="entry name" value="Vanillyl_alc_oxidase_C-sub2"/>
</dbReference>
<dbReference type="InterPro" id="IPR006094">
    <property type="entry name" value="Oxid_FAD_bind_N"/>
</dbReference>
<dbReference type="PANTHER" id="PTHR42934">
    <property type="entry name" value="GLYCOLATE OXIDASE SUBUNIT GLCD"/>
    <property type="match status" value="1"/>
</dbReference>
<evidence type="ECO:0000259" key="5">
    <source>
        <dbReference type="PROSITE" id="PS51387"/>
    </source>
</evidence>
<keyword evidence="4" id="KW-0560">Oxidoreductase</keyword>
<evidence type="ECO:0000256" key="2">
    <source>
        <dbReference type="ARBA" id="ARBA00022630"/>
    </source>
</evidence>
<accession>A0AAQ2C8F8</accession>
<dbReference type="InterPro" id="IPR051914">
    <property type="entry name" value="FAD-linked_OxidoTrans_Type4"/>
</dbReference>
<evidence type="ECO:0000256" key="1">
    <source>
        <dbReference type="ARBA" id="ARBA00001974"/>
    </source>
</evidence>
<dbReference type="AlphaFoldDB" id="A0AAQ2C8F8"/>
<keyword evidence="2" id="KW-0285">Flavoprotein</keyword>
<dbReference type="InterPro" id="IPR016164">
    <property type="entry name" value="FAD-linked_Oxase-like_C"/>
</dbReference>
<dbReference type="SUPFAM" id="SSF55103">
    <property type="entry name" value="FAD-linked oxidases, C-terminal domain"/>
    <property type="match status" value="1"/>
</dbReference>
<dbReference type="Pfam" id="PF02913">
    <property type="entry name" value="FAD-oxidase_C"/>
    <property type="match status" value="1"/>
</dbReference>
<evidence type="ECO:0000256" key="3">
    <source>
        <dbReference type="ARBA" id="ARBA00022827"/>
    </source>
</evidence>
<dbReference type="Gene3D" id="1.10.45.10">
    <property type="entry name" value="Vanillyl-alcohol Oxidase, Chain A, domain 4"/>
    <property type="match status" value="1"/>
</dbReference>
<dbReference type="Proteomes" id="UP000297403">
    <property type="component" value="Unassembled WGS sequence"/>
</dbReference>
<dbReference type="InterPro" id="IPR004113">
    <property type="entry name" value="FAD-bd_oxidored_4_C"/>
</dbReference>
<dbReference type="GO" id="GO:0071949">
    <property type="term" value="F:FAD binding"/>
    <property type="evidence" value="ECO:0007669"/>
    <property type="project" value="InterPro"/>
</dbReference>
<gene>
    <name evidence="6" type="ORF">E3O49_02475</name>
</gene>
<protein>
    <submittedName>
        <fullName evidence="6">FAD-binding protein</fullName>
    </submittedName>
</protein>
<evidence type="ECO:0000313" key="6">
    <source>
        <dbReference type="EMBL" id="TFC52160.1"/>
    </source>
</evidence>
<dbReference type="Pfam" id="PF01565">
    <property type="entry name" value="FAD_binding_4"/>
    <property type="match status" value="1"/>
</dbReference>
<proteinExistence type="predicted"/>
<evidence type="ECO:0000256" key="4">
    <source>
        <dbReference type="ARBA" id="ARBA00023002"/>
    </source>
</evidence>
<dbReference type="Gene3D" id="3.30.70.2740">
    <property type="match status" value="1"/>
</dbReference>
<dbReference type="Gene3D" id="3.30.465.10">
    <property type="match status" value="1"/>
</dbReference>
<dbReference type="InterPro" id="IPR016166">
    <property type="entry name" value="FAD-bd_PCMH"/>
</dbReference>
<sequence>MTTDSIRNTAQDTGRRELLALLVQAVGAAHVLTDPDVTEQYRRDMQPLVGAGRPLAVVRPACTSEVAAVIAACTRHGVPVVPRGAGSGMTGAANAQDGAVTILTSRMTAILTIDAAAGYAVVQPGVITLDLIRAAEAAGMFYAPDPTSSDWCTIGGNLANGSGGPHGSKYGVTADAVLALEVVLASGRVLATGRHTLKGVTGYDLNRLFVGSEGTLGFITQATLRLTRRRPALTTAVAAFASVEEAGRAVTDFIATGQSLALLEIMDQSCFAAVETHLGSRLLDEGGTPAAVLFAQSDSGTRAELAAFEDAARANGAILSFQTDDPAEGEMIMGYWRGLEAALEPLGTWILHEVTVPRDRLAALILSAADIAAETGVFVGVHGHAQDGTVHPMIVYRPDAESASERAGQAYRLILQAALDLGGPVTGEHGIGRMKTEYLADALGEVGLEVHRAIKAALDPGGTFNPGSMFSFGPEERRTS</sequence>
<feature type="domain" description="FAD-binding PCMH-type" evidence="5">
    <location>
        <begin position="50"/>
        <end position="229"/>
    </location>
</feature>
<dbReference type="InterPro" id="IPR016169">
    <property type="entry name" value="FAD-bd_PCMH_sub2"/>
</dbReference>
<name>A0AAQ2C8F8_9MICO</name>
<dbReference type="PANTHER" id="PTHR42934:SF2">
    <property type="entry name" value="GLYCOLATE OXIDASE SUBUNIT GLCD"/>
    <property type="match status" value="1"/>
</dbReference>
<dbReference type="EMBL" id="SOFY01000011">
    <property type="protein sequence ID" value="TFC52160.1"/>
    <property type="molecule type" value="Genomic_DNA"/>
</dbReference>
<keyword evidence="3" id="KW-0274">FAD</keyword>
<dbReference type="SUPFAM" id="SSF56176">
    <property type="entry name" value="FAD-binding/transporter-associated domain-like"/>
    <property type="match status" value="1"/>
</dbReference>
<dbReference type="RefSeq" id="WP_134405441.1">
    <property type="nucleotide sequence ID" value="NZ_SOFY01000011.1"/>
</dbReference>
<keyword evidence="7" id="KW-1185">Reference proteome</keyword>
<comment type="caution">
    <text evidence="6">The sequence shown here is derived from an EMBL/GenBank/DDBJ whole genome shotgun (WGS) entry which is preliminary data.</text>
</comment>
<comment type="cofactor">
    <cofactor evidence="1">
        <name>FAD</name>
        <dbReference type="ChEBI" id="CHEBI:57692"/>
    </cofactor>
</comment>
<dbReference type="GO" id="GO:0016491">
    <property type="term" value="F:oxidoreductase activity"/>
    <property type="evidence" value="ECO:0007669"/>
    <property type="project" value="UniProtKB-KW"/>
</dbReference>
<dbReference type="PROSITE" id="PS51387">
    <property type="entry name" value="FAD_PCMH"/>
    <property type="match status" value="1"/>
</dbReference>
<organism evidence="6 7">
    <name type="scientific">Cryobacterium shii</name>
    <dbReference type="NCBI Taxonomy" id="1259235"/>
    <lineage>
        <taxon>Bacteria</taxon>
        <taxon>Bacillati</taxon>
        <taxon>Actinomycetota</taxon>
        <taxon>Actinomycetes</taxon>
        <taxon>Micrococcales</taxon>
        <taxon>Microbacteriaceae</taxon>
        <taxon>Cryobacterium</taxon>
    </lineage>
</organism>
<evidence type="ECO:0000313" key="7">
    <source>
        <dbReference type="Proteomes" id="UP000297403"/>
    </source>
</evidence>
<reference evidence="6 7" key="1">
    <citation type="submission" date="2019-03" db="EMBL/GenBank/DDBJ databases">
        <title>Genomics of glacier-inhabiting Cryobacterium strains.</title>
        <authorList>
            <person name="Liu Q."/>
            <person name="Xin Y.-H."/>
        </authorList>
    </citation>
    <scope>NUCLEOTIDE SEQUENCE [LARGE SCALE GENOMIC DNA]</scope>
    <source>
        <strain evidence="7">TMT1-22</strain>
    </source>
</reference>
<dbReference type="InterPro" id="IPR036318">
    <property type="entry name" value="FAD-bd_PCMH-like_sf"/>
</dbReference>